<feature type="transmembrane region" description="Helical" evidence="1">
    <location>
        <begin position="103"/>
        <end position="123"/>
    </location>
</feature>
<keyword evidence="1" id="KW-0812">Transmembrane</keyword>
<dbReference type="InterPro" id="IPR008523">
    <property type="entry name" value="DUF805"/>
</dbReference>
<organism evidence="2 3">
    <name type="scientific">Candidatus Lloydbacteria bacterium RIFCSPHIGHO2_01_FULL_49_22</name>
    <dbReference type="NCBI Taxonomy" id="1798658"/>
    <lineage>
        <taxon>Bacteria</taxon>
        <taxon>Candidatus Lloydiibacteriota</taxon>
    </lineage>
</organism>
<comment type="caution">
    <text evidence="2">The sequence shown here is derived from an EMBL/GenBank/DDBJ whole genome shotgun (WGS) entry which is preliminary data.</text>
</comment>
<dbReference type="EMBL" id="MHLI01000015">
    <property type="protein sequence ID" value="OGZ05146.1"/>
    <property type="molecule type" value="Genomic_DNA"/>
</dbReference>
<evidence type="ECO:0000256" key="1">
    <source>
        <dbReference type="SAM" id="Phobius"/>
    </source>
</evidence>
<dbReference type="Proteomes" id="UP000177122">
    <property type="component" value="Unassembled WGS sequence"/>
</dbReference>
<dbReference type="AlphaFoldDB" id="A0A1G2CUW7"/>
<evidence type="ECO:0000313" key="2">
    <source>
        <dbReference type="EMBL" id="OGZ05146.1"/>
    </source>
</evidence>
<evidence type="ECO:0008006" key="4">
    <source>
        <dbReference type="Google" id="ProtNLM"/>
    </source>
</evidence>
<feature type="transmembrane region" description="Helical" evidence="1">
    <location>
        <begin position="55"/>
        <end position="83"/>
    </location>
</feature>
<reference evidence="2 3" key="1">
    <citation type="journal article" date="2016" name="Nat. Commun.">
        <title>Thousands of microbial genomes shed light on interconnected biogeochemical processes in an aquifer system.</title>
        <authorList>
            <person name="Anantharaman K."/>
            <person name="Brown C.T."/>
            <person name="Hug L.A."/>
            <person name="Sharon I."/>
            <person name="Castelle C.J."/>
            <person name="Probst A.J."/>
            <person name="Thomas B.C."/>
            <person name="Singh A."/>
            <person name="Wilkins M.J."/>
            <person name="Karaoz U."/>
            <person name="Brodie E.L."/>
            <person name="Williams K.H."/>
            <person name="Hubbard S.S."/>
            <person name="Banfield J.F."/>
        </authorList>
    </citation>
    <scope>NUCLEOTIDE SEQUENCE [LARGE SCALE GENOMIC DNA]</scope>
</reference>
<keyword evidence="1" id="KW-0472">Membrane</keyword>
<protein>
    <recommendedName>
        <fullName evidence="4">DUF805 domain-containing protein</fullName>
    </recommendedName>
</protein>
<keyword evidence="1" id="KW-1133">Transmembrane helix</keyword>
<sequence length="150" mass="16903">MNDTQIQVPEVLKNTSTTEQSVQDELNRLFANAKNAAKDLHWKRLFYGRIDRQNYLYGAVGSIALALLLAFIPFIGMLVAIVLLLLEFGMTVRRLHDINQTGWASLLLLIPFVGVLEVIYLCWKLGDTSANGYGPIPDPKREMFHAILNT</sequence>
<dbReference type="PANTHER" id="PTHR34980">
    <property type="entry name" value="INNER MEMBRANE PROTEIN-RELATED-RELATED"/>
    <property type="match status" value="1"/>
</dbReference>
<proteinExistence type="predicted"/>
<evidence type="ECO:0000313" key="3">
    <source>
        <dbReference type="Proteomes" id="UP000177122"/>
    </source>
</evidence>
<gene>
    <name evidence="2" type="ORF">A2845_02395</name>
</gene>
<dbReference type="Pfam" id="PF05656">
    <property type="entry name" value="DUF805"/>
    <property type="match status" value="1"/>
</dbReference>
<dbReference type="PANTHER" id="PTHR34980:SF2">
    <property type="entry name" value="INNER MEMBRANE PROTEIN YHAH-RELATED"/>
    <property type="match status" value="1"/>
</dbReference>
<name>A0A1G2CUW7_9BACT</name>
<dbReference type="GO" id="GO:0005886">
    <property type="term" value="C:plasma membrane"/>
    <property type="evidence" value="ECO:0007669"/>
    <property type="project" value="TreeGrafter"/>
</dbReference>
<accession>A0A1G2CUW7</accession>